<name>A0ABP0MPK8_9DINO</name>
<comment type="caution">
    <text evidence="1">The sequence shown here is derived from an EMBL/GenBank/DDBJ whole genome shotgun (WGS) entry which is preliminary data.</text>
</comment>
<reference evidence="1 2" key="1">
    <citation type="submission" date="2024-02" db="EMBL/GenBank/DDBJ databases">
        <authorList>
            <person name="Chen Y."/>
            <person name="Shah S."/>
            <person name="Dougan E. K."/>
            <person name="Thang M."/>
            <person name="Chan C."/>
        </authorList>
    </citation>
    <scope>NUCLEOTIDE SEQUENCE [LARGE SCALE GENOMIC DNA]</scope>
</reference>
<evidence type="ECO:0000313" key="2">
    <source>
        <dbReference type="Proteomes" id="UP001642484"/>
    </source>
</evidence>
<accession>A0ABP0MPK8</accession>
<dbReference type="EMBL" id="CAXAMN010018180">
    <property type="protein sequence ID" value="CAK9051995.1"/>
    <property type="molecule type" value="Genomic_DNA"/>
</dbReference>
<evidence type="ECO:0000313" key="1">
    <source>
        <dbReference type="EMBL" id="CAK9051995.1"/>
    </source>
</evidence>
<gene>
    <name evidence="1" type="ORF">CCMP2556_LOCUS26295</name>
</gene>
<organism evidence="1 2">
    <name type="scientific">Durusdinium trenchii</name>
    <dbReference type="NCBI Taxonomy" id="1381693"/>
    <lineage>
        <taxon>Eukaryota</taxon>
        <taxon>Sar</taxon>
        <taxon>Alveolata</taxon>
        <taxon>Dinophyceae</taxon>
        <taxon>Suessiales</taxon>
        <taxon>Symbiodiniaceae</taxon>
        <taxon>Durusdinium</taxon>
    </lineage>
</organism>
<sequence length="313" mass="35452">MHMLGVRRLQRALPRMFRNASPFLRIPSRQRRFQSVSVEEARKRMRVAHESAKVHEAAKARGARTVSAQTVDTGFSVVFGLCIACWYFDWFSAWETTPLERLAAWLRERHVAVVAFELDGVICCRSRGKQGVSLFQLEDYFGGVSQDFAELAPALARRSYPMAVVIRGASAAEEGRTFGWRQKEVKAPEFVDGPELARKLLVSRCPGAADNFKIFVTDVESSKDTWQSTDECIQRIAKEHRVPARQVVIFTASRACEQDGGNEEWTGIRVPNAKEGFRYSDLQLPSMEEEGPLSLPLTRWWNQAVTLITSKRP</sequence>
<proteinExistence type="predicted"/>
<keyword evidence="2" id="KW-1185">Reference proteome</keyword>
<dbReference type="Proteomes" id="UP001642484">
    <property type="component" value="Unassembled WGS sequence"/>
</dbReference>
<protein>
    <submittedName>
        <fullName evidence="1">Uncharacterized protein</fullName>
    </submittedName>
</protein>